<dbReference type="Pfam" id="PF04851">
    <property type="entry name" value="ResIII"/>
    <property type="match status" value="1"/>
</dbReference>
<accession>A0ABT4S5R2</accession>
<dbReference type="InterPro" id="IPR014001">
    <property type="entry name" value="Helicase_ATP-bd"/>
</dbReference>
<keyword evidence="4" id="KW-1185">Reference proteome</keyword>
<evidence type="ECO:0000259" key="2">
    <source>
        <dbReference type="PROSITE" id="PS51192"/>
    </source>
</evidence>
<dbReference type="PROSITE" id="PS51192">
    <property type="entry name" value="HELICASE_ATP_BIND_1"/>
    <property type="match status" value="1"/>
</dbReference>
<reference evidence="3" key="1">
    <citation type="submission" date="2022-11" db="EMBL/GenBank/DDBJ databases">
        <title>Nonomuraea corallina sp. nov., a new species of the genus Nonomuraea isolated from sea side sediment in Thai sea.</title>
        <authorList>
            <person name="Ngamcharungchit C."/>
            <person name="Matsumoto A."/>
            <person name="Suriyachadkun C."/>
            <person name="Panbangred W."/>
            <person name="Inahashi Y."/>
            <person name="Intra B."/>
        </authorList>
    </citation>
    <scope>NUCLEOTIDE SEQUENCE</scope>
    <source>
        <strain evidence="3">MCN248</strain>
    </source>
</reference>
<keyword evidence="3" id="KW-0547">Nucleotide-binding</keyword>
<dbReference type="SMART" id="SM00487">
    <property type="entry name" value="DEXDc"/>
    <property type="match status" value="1"/>
</dbReference>
<keyword evidence="1" id="KW-0175">Coiled coil</keyword>
<dbReference type="InterPro" id="IPR006935">
    <property type="entry name" value="Helicase/UvrB_N"/>
</dbReference>
<dbReference type="Pfam" id="PF08463">
    <property type="entry name" value="EcoEI_R_C"/>
    <property type="match status" value="1"/>
</dbReference>
<name>A0ABT4S5R2_9ACTN</name>
<evidence type="ECO:0000313" key="4">
    <source>
        <dbReference type="Proteomes" id="UP001144036"/>
    </source>
</evidence>
<dbReference type="InterPro" id="IPR001650">
    <property type="entry name" value="Helicase_C-like"/>
</dbReference>
<dbReference type="RefSeq" id="WP_270153303.1">
    <property type="nucleotide sequence ID" value="NZ_JAPNNL010000008.1"/>
</dbReference>
<keyword evidence="3" id="KW-0347">Helicase</keyword>
<sequence>MASTHIEELSEHSSNFGFLLPHEPMLVLDGASAESHVYTDPDVALYKARRFAEILAKLLVRLTNTTVQQNNQNARILALTRAGVLVPSISQAFHQVRDSGNQAVHTHYGDVRVALNCVKICFELGVWFHRALCPDDERTFAFVPPPEPATTKAENAAEQTQLDQLRVELETHRERLAEVLLTRDEKATLLEAEARARAQAQEALERANAERDRLNLLLKQMDDRMTDMRRAFDENLKKIKKPTPAERDNLIARAVRVARQPRTEREVREEVDRMLVAAGWLIQDAGRENLYAGDGVAVREAHTARGPADYLLYVERKLVGVVEAKREGTALRAVEGQSARYASGLTASQQMQAWRIPLPFRYETTATETHFTNTLDPNPRAREVFSFHRPETLARWMRAADEDPAAPTLRAKLHRGLPELLTKGLRPAQERAVQGLEQSLRRNEPRSLIQMATGAGKTYTAVTSSYRLLKHAGAFRVLFLVDRNNLGKQALTEFTNYLTPDDGRKFSELFNVQRLAGSDMLGSSKVVISTVQRLYAMLKGRDVPSPDAEYEEYDSYDVDEVVGVEYNPDVPPETFDLIIVDECHRSIYGLWRAVLEYFDAFIVGLTATPVAQTFGFFHQNLVSEYTYTEAVADGVNVDFNVYRIRTEIGENGATIPPGIVVPKLDRKTREQRYEQLDDEYAYTSRQLARKVISRGQLKLVLETFRDRLFTEIFARQPGQPERRYVPKTLIFAVDENHAEEIVDTVRKVFNQSNEFCQKITYTVKNPDKLIAAFRNSPELRIAVTVNMIATGTDIKPLECVFFLNEVKSWAMFEQMKGRGARSIDPDELRSVTPDVAAKDRFVLVDAVGVTDSERVDASPLEKQTEKQISLAKLLKKAGTLGLSLDEASTLASRISRLNKQITPEERAELEQLAGRPLTEVVRSLSRCNDPDVIEEARRSGPGWEHRLIEEAARPLADPEFRQRLLDIRRAHDIVYDEVNADSLLEAGGVERSKIAERVVTSWAAYVKEHRDELTALEVAYRTGQSGREVYRQLKELSSRLARPPYQWTPDRLWEAYEVLGKTAARPGVRYGAADLIQLIRYELGLAEGEPRPHRSVVEERFAAWIARQEQAGVRFTGEQVWWLERIRDVVATSATFDHNDLDEVPFTERGGTDGFLRVFGDDQAETILTDLNRDLTA</sequence>
<dbReference type="Proteomes" id="UP001144036">
    <property type="component" value="Unassembled WGS sequence"/>
</dbReference>
<feature type="domain" description="Helicase ATP-binding" evidence="2">
    <location>
        <begin position="438"/>
        <end position="627"/>
    </location>
</feature>
<feature type="coiled-coil region" evidence="1">
    <location>
        <begin position="155"/>
        <end position="224"/>
    </location>
</feature>
<comment type="caution">
    <text evidence="3">The sequence shown here is derived from an EMBL/GenBank/DDBJ whole genome shotgun (WGS) entry which is preliminary data.</text>
</comment>
<protein>
    <submittedName>
        <fullName evidence="3">DEAD/DEAH box helicase family protein</fullName>
    </submittedName>
</protein>
<keyword evidence="3" id="KW-0378">Hydrolase</keyword>
<gene>
    <name evidence="3" type="ORF">OUY22_03820</name>
</gene>
<dbReference type="InterPro" id="IPR050742">
    <property type="entry name" value="Helicase_Restrict-Modif_Enz"/>
</dbReference>
<dbReference type="InterPro" id="IPR027417">
    <property type="entry name" value="P-loop_NTPase"/>
</dbReference>
<proteinExistence type="predicted"/>
<dbReference type="SUPFAM" id="SSF52540">
    <property type="entry name" value="P-loop containing nucleoside triphosphate hydrolases"/>
    <property type="match status" value="2"/>
</dbReference>
<organism evidence="3 4">
    <name type="scientific">Nonomuraea corallina</name>
    <dbReference type="NCBI Taxonomy" id="2989783"/>
    <lineage>
        <taxon>Bacteria</taxon>
        <taxon>Bacillati</taxon>
        <taxon>Actinomycetota</taxon>
        <taxon>Actinomycetes</taxon>
        <taxon>Streptosporangiales</taxon>
        <taxon>Streptosporangiaceae</taxon>
        <taxon>Nonomuraea</taxon>
    </lineage>
</organism>
<dbReference type="Pfam" id="PF00271">
    <property type="entry name" value="Helicase_C"/>
    <property type="match status" value="1"/>
</dbReference>
<keyword evidence="3" id="KW-0067">ATP-binding</keyword>
<dbReference type="CDD" id="cd18032">
    <property type="entry name" value="DEXHc_RE_I_III_res"/>
    <property type="match status" value="1"/>
</dbReference>
<dbReference type="GO" id="GO:0004386">
    <property type="term" value="F:helicase activity"/>
    <property type="evidence" value="ECO:0007669"/>
    <property type="project" value="UniProtKB-KW"/>
</dbReference>
<dbReference type="InterPro" id="IPR013670">
    <property type="entry name" value="EcoEI_R_C_dom"/>
</dbReference>
<dbReference type="Gene3D" id="3.40.50.300">
    <property type="entry name" value="P-loop containing nucleotide triphosphate hydrolases"/>
    <property type="match status" value="2"/>
</dbReference>
<dbReference type="EMBL" id="JAPNNL010000008">
    <property type="protein sequence ID" value="MDA0632532.1"/>
    <property type="molecule type" value="Genomic_DNA"/>
</dbReference>
<dbReference type="Gene3D" id="3.90.1570.30">
    <property type="match status" value="1"/>
</dbReference>
<dbReference type="PANTHER" id="PTHR47396">
    <property type="entry name" value="TYPE I RESTRICTION ENZYME ECOKI R PROTEIN"/>
    <property type="match status" value="1"/>
</dbReference>
<evidence type="ECO:0000256" key="1">
    <source>
        <dbReference type="SAM" id="Coils"/>
    </source>
</evidence>
<dbReference type="PANTHER" id="PTHR47396:SF1">
    <property type="entry name" value="ATP-DEPENDENT HELICASE IRC3-RELATED"/>
    <property type="match status" value="1"/>
</dbReference>
<evidence type="ECO:0000313" key="3">
    <source>
        <dbReference type="EMBL" id="MDA0632532.1"/>
    </source>
</evidence>